<gene>
    <name evidence="1" type="ORF">J2S15_001406</name>
</gene>
<dbReference type="GO" id="GO:0016301">
    <property type="term" value="F:kinase activity"/>
    <property type="evidence" value="ECO:0007669"/>
    <property type="project" value="UniProtKB-KW"/>
</dbReference>
<protein>
    <submittedName>
        <fullName evidence="1">Cytidylate kinase</fullName>
    </submittedName>
</protein>
<sequence length="204" mass="23353">MSKKVVITISREYGSGGKEVAKLLSQKLNIPYYDKELLLQINEQSGIDKELYDQIYDQVSKKEYYLSIPTTKFIGPSSVLGELSMHEKIYQVQKEVIENVAKDSCVILGRCSDYILRDNSDAVMVYISANPEDKKKRAIEDYHEEAEGIEKTLADMDKRRANYYNYFSNQIWGKIGNYDLVVNTSKVGLEHAADVIVAYIRGRQ</sequence>
<dbReference type="RefSeq" id="WP_307406737.1">
    <property type="nucleotide sequence ID" value="NZ_JAUSUR010000002.1"/>
</dbReference>
<keyword evidence="1" id="KW-0418">Kinase</keyword>
<dbReference type="EMBL" id="JAUSUR010000002">
    <property type="protein sequence ID" value="MDQ0360661.1"/>
    <property type="molecule type" value="Genomic_DNA"/>
</dbReference>
<dbReference type="Proteomes" id="UP001230220">
    <property type="component" value="Unassembled WGS sequence"/>
</dbReference>
<evidence type="ECO:0000313" key="1">
    <source>
        <dbReference type="EMBL" id="MDQ0360661.1"/>
    </source>
</evidence>
<keyword evidence="2" id="KW-1185">Reference proteome</keyword>
<evidence type="ECO:0000313" key="2">
    <source>
        <dbReference type="Proteomes" id="UP001230220"/>
    </source>
</evidence>
<dbReference type="InterPro" id="IPR027417">
    <property type="entry name" value="P-loop_NTPase"/>
</dbReference>
<comment type="caution">
    <text evidence="1">The sequence shown here is derived from an EMBL/GenBank/DDBJ whole genome shotgun (WGS) entry which is preliminary data.</text>
</comment>
<proteinExistence type="predicted"/>
<keyword evidence="1" id="KW-0808">Transferase</keyword>
<name>A0ABU0E1A5_9FIRM</name>
<dbReference type="Gene3D" id="3.40.50.300">
    <property type="entry name" value="P-loop containing nucleotide triphosphate hydrolases"/>
    <property type="match status" value="1"/>
</dbReference>
<reference evidence="1 2" key="1">
    <citation type="submission" date="2023-07" db="EMBL/GenBank/DDBJ databases">
        <title>Genomic Encyclopedia of Type Strains, Phase IV (KMG-IV): sequencing the most valuable type-strain genomes for metagenomic binning, comparative biology and taxonomic classification.</title>
        <authorList>
            <person name="Goeker M."/>
        </authorList>
    </citation>
    <scope>NUCLEOTIDE SEQUENCE [LARGE SCALE GENOMIC DNA]</scope>
    <source>
        <strain evidence="1 2">DSM 16784</strain>
    </source>
</reference>
<organism evidence="1 2">
    <name type="scientific">Breznakia pachnodae</name>
    <dbReference type="NCBI Taxonomy" id="265178"/>
    <lineage>
        <taxon>Bacteria</taxon>
        <taxon>Bacillati</taxon>
        <taxon>Bacillota</taxon>
        <taxon>Erysipelotrichia</taxon>
        <taxon>Erysipelotrichales</taxon>
        <taxon>Erysipelotrichaceae</taxon>
        <taxon>Breznakia</taxon>
    </lineage>
</organism>
<dbReference type="SUPFAM" id="SSF52540">
    <property type="entry name" value="P-loop containing nucleoside triphosphate hydrolases"/>
    <property type="match status" value="1"/>
</dbReference>
<dbReference type="Pfam" id="PF13189">
    <property type="entry name" value="Cytidylate_kin2"/>
    <property type="match status" value="1"/>
</dbReference>
<accession>A0ABU0E1A5</accession>